<keyword evidence="4" id="KW-1185">Reference proteome</keyword>
<feature type="compositionally biased region" description="Low complexity" evidence="2">
    <location>
        <begin position="636"/>
        <end position="649"/>
    </location>
</feature>
<keyword evidence="1" id="KW-0945">Host-virus interaction</keyword>
<feature type="region of interest" description="Disordered" evidence="2">
    <location>
        <begin position="253"/>
        <end position="305"/>
    </location>
</feature>
<comment type="caution">
    <text evidence="3">The sequence shown here is derived from an EMBL/GenBank/DDBJ whole genome shotgun (WGS) entry which is preliminary data.</text>
</comment>
<sequence>MDAALRTQPLRIHAVLLSEAADLLTEPAAAPPAAPQVPRPRRSRRSVQAAADALTEAHRLLRLTYAVLNGYGTAAYGCILLEHENAAKDRFARTLVSEILESGILEQFSRLVLLLSGCEGWQDEAAMQLGKLAEALIDPEDIYAFGADVTSKLLLSSPCLSYLLSSHVVGLCAALDGGPTYGMPAAAGAAAAPTAAASTTGSDQWQGFVAPVYGLKGLRLQQPSVPEDVGTWLAQWALSVWQRTIDDERLKALGEAPSGKGPQAASKVQAPPAEQHKATQQPAVAEAAASAVGPPAADASAPAAHPPVVDAADSVAAFPASDPVAPAVASLPAATLRAAYRRQIAAAEQGPQGPETAQQLTTLKAKCALTAMPPLHTGGTFELCMRLAAAASEAMLAADRPAAAGVMENSPPPARPCGAKRIAACEVADMAFWALRTSRHAIGARAMAARTVNAATADRIRRWWRAAVTVIDAAEGRGETCAGPPRADARFRSAWNRMKEDLSITGNPSRDMPPEPSPCVGAALDAGFLPRLLTLLRAVEHTGEGLVRLGVLPADGKTRWAWKEVLAFGDPRETSALLDHLTGMLRSVVPPHGRPASAGVQTGQEAGKEPSKPSDALAGSVAWAMDLFGVEAPGQSSESAAAGASGSCSLQGPDGRGVTGGLRAEGCDEGPSVAPPAAGEASGTGDAPQGTAPTSGPPPAGSSPRDAFAPGLPRLELLLSYAMVHVLPAAVEVLLMRVVPAGATPAIPASSIRAALMVFLTWVSLVAGAMKLAKPKPPQPSENPQPVASQEQRPPVPPLQASEPQTQEPTQPPSGPHSTEAPAEQPGVQLHTGSQAEAPSEPQPKAQARPERPPPLSEPPQLQLGQSQGPASAEVAAMAAHGRVEAPAALGSSPHGSSGGEAQSDPAAREWRHLLMAMNLPALLGTSIGIIKAGPPEPRKDRLTYIRYILGSLLHFAPLEVAEALATETAAAAEAAAVAAMKGGEEKAELAKAPVAEADAEGDADAELAQCVECMEELAQMAGGWRAASEPADPALREREAAELVSQRVPWSPKRCWAPEAAAGLVLPSRVAQAMR</sequence>
<dbReference type="PANTHER" id="PTHR13037:SF24">
    <property type="entry name" value="POLYCOMB PROTEIN PCL-RELATED"/>
    <property type="match status" value="1"/>
</dbReference>
<feature type="compositionally biased region" description="Low complexity" evidence="2">
    <location>
        <begin position="282"/>
        <end position="305"/>
    </location>
</feature>
<reference evidence="4" key="1">
    <citation type="journal article" date="2016" name="Nat. Commun.">
        <title>The Gonium pectorale genome demonstrates co-option of cell cycle regulation during the evolution of multicellularity.</title>
        <authorList>
            <person name="Hanschen E.R."/>
            <person name="Marriage T.N."/>
            <person name="Ferris P.J."/>
            <person name="Hamaji T."/>
            <person name="Toyoda A."/>
            <person name="Fujiyama A."/>
            <person name="Neme R."/>
            <person name="Noguchi H."/>
            <person name="Minakuchi Y."/>
            <person name="Suzuki M."/>
            <person name="Kawai-Toyooka H."/>
            <person name="Smith D.R."/>
            <person name="Sparks H."/>
            <person name="Anderson J."/>
            <person name="Bakaric R."/>
            <person name="Luria V."/>
            <person name="Karger A."/>
            <person name="Kirschner M.W."/>
            <person name="Durand P.M."/>
            <person name="Michod R.E."/>
            <person name="Nozaki H."/>
            <person name="Olson B.J."/>
        </authorList>
    </citation>
    <scope>NUCLEOTIDE SEQUENCE [LARGE SCALE GENOMIC DNA]</scope>
    <source>
        <strain evidence="4">NIES-2863</strain>
    </source>
</reference>
<evidence type="ECO:0000256" key="2">
    <source>
        <dbReference type="SAM" id="MobiDB-lite"/>
    </source>
</evidence>
<feature type="region of interest" description="Disordered" evidence="2">
    <location>
        <begin position="589"/>
        <end position="616"/>
    </location>
</feature>
<dbReference type="Proteomes" id="UP000075714">
    <property type="component" value="Unassembled WGS sequence"/>
</dbReference>
<dbReference type="AlphaFoldDB" id="A0A150G7K3"/>
<proteinExistence type="predicted"/>
<accession>A0A150G7K3</accession>
<feature type="region of interest" description="Disordered" evidence="2">
    <location>
        <begin position="774"/>
        <end position="877"/>
    </location>
</feature>
<protein>
    <submittedName>
        <fullName evidence="3">Uncharacterized protein</fullName>
    </submittedName>
</protein>
<name>A0A150G7K3_GONPE</name>
<evidence type="ECO:0000313" key="4">
    <source>
        <dbReference type="Proteomes" id="UP000075714"/>
    </source>
</evidence>
<evidence type="ECO:0000256" key="1">
    <source>
        <dbReference type="ARBA" id="ARBA00022581"/>
    </source>
</evidence>
<dbReference type="PANTHER" id="PTHR13037">
    <property type="entry name" value="FORMIN"/>
    <property type="match status" value="1"/>
</dbReference>
<dbReference type="EMBL" id="LSYV01000051">
    <property type="protein sequence ID" value="KXZ45801.1"/>
    <property type="molecule type" value="Genomic_DNA"/>
</dbReference>
<organism evidence="3 4">
    <name type="scientific">Gonium pectorale</name>
    <name type="common">Green alga</name>
    <dbReference type="NCBI Taxonomy" id="33097"/>
    <lineage>
        <taxon>Eukaryota</taxon>
        <taxon>Viridiplantae</taxon>
        <taxon>Chlorophyta</taxon>
        <taxon>core chlorophytes</taxon>
        <taxon>Chlorophyceae</taxon>
        <taxon>CS clade</taxon>
        <taxon>Chlamydomonadales</taxon>
        <taxon>Volvocaceae</taxon>
        <taxon>Gonium</taxon>
    </lineage>
</organism>
<feature type="region of interest" description="Disordered" evidence="2">
    <location>
        <begin position="636"/>
        <end position="708"/>
    </location>
</feature>
<gene>
    <name evidence="3" type="ORF">GPECTOR_50g595</name>
</gene>
<dbReference type="STRING" id="33097.A0A150G7K3"/>
<feature type="compositionally biased region" description="Low complexity" evidence="2">
    <location>
        <begin position="859"/>
        <end position="870"/>
    </location>
</feature>
<evidence type="ECO:0000313" key="3">
    <source>
        <dbReference type="EMBL" id="KXZ45801.1"/>
    </source>
</evidence>